<reference evidence="2 3" key="1">
    <citation type="submission" date="2019-03" db="EMBL/GenBank/DDBJ databases">
        <title>Draft genome sequences of novel Actinobacteria.</title>
        <authorList>
            <person name="Sahin N."/>
            <person name="Ay H."/>
            <person name="Saygin H."/>
        </authorList>
    </citation>
    <scope>NUCLEOTIDE SEQUENCE [LARGE SCALE GENOMIC DNA]</scope>
    <source>
        <strain evidence="2 3">JCM 30547</strain>
    </source>
</reference>
<evidence type="ECO:0008006" key="4">
    <source>
        <dbReference type="Google" id="ProtNLM"/>
    </source>
</evidence>
<dbReference type="Proteomes" id="UP000295075">
    <property type="component" value="Unassembled WGS sequence"/>
</dbReference>
<dbReference type="EMBL" id="SMKA01000040">
    <property type="protein sequence ID" value="TDC30820.1"/>
    <property type="molecule type" value="Genomic_DNA"/>
</dbReference>
<evidence type="ECO:0000313" key="3">
    <source>
        <dbReference type="Proteomes" id="UP000295075"/>
    </source>
</evidence>
<sequence>MHKGRMIGITLAALGMALAGGSLQAAAKEAPAVVAQPAAVMAGTPGMSPAPERATYVGRYDFDDYNCRSGRACLAVYNEPGGNWRVFDMYACTTYRLSEAYGQGALKNNQTGGAIVSMYGASSNHLYSFGTAGQGVHEVRDLTPVYTVRPC</sequence>
<organism evidence="2 3">
    <name type="scientific">Kribbella albertanoniae</name>
    <dbReference type="NCBI Taxonomy" id="1266829"/>
    <lineage>
        <taxon>Bacteria</taxon>
        <taxon>Bacillati</taxon>
        <taxon>Actinomycetota</taxon>
        <taxon>Actinomycetes</taxon>
        <taxon>Propionibacteriales</taxon>
        <taxon>Kribbellaceae</taxon>
        <taxon>Kribbella</taxon>
    </lineage>
</organism>
<gene>
    <name evidence="2" type="ORF">E1261_12285</name>
</gene>
<proteinExistence type="predicted"/>
<evidence type="ECO:0000313" key="2">
    <source>
        <dbReference type="EMBL" id="TDC30820.1"/>
    </source>
</evidence>
<name>A0A4R4Q6Q9_9ACTN</name>
<keyword evidence="1" id="KW-0732">Signal</keyword>
<dbReference type="OrthoDB" id="3541237at2"/>
<keyword evidence="3" id="KW-1185">Reference proteome</keyword>
<feature type="chain" id="PRO_5039039621" description="Peptidase inhibitor family I36 protein" evidence="1">
    <location>
        <begin position="28"/>
        <end position="151"/>
    </location>
</feature>
<dbReference type="AlphaFoldDB" id="A0A4R4Q6Q9"/>
<feature type="signal peptide" evidence="1">
    <location>
        <begin position="1"/>
        <end position="27"/>
    </location>
</feature>
<protein>
    <recommendedName>
        <fullName evidence="4">Peptidase inhibitor family I36 protein</fullName>
    </recommendedName>
</protein>
<accession>A0A4R4Q6Q9</accession>
<comment type="caution">
    <text evidence="2">The sequence shown here is derived from an EMBL/GenBank/DDBJ whole genome shotgun (WGS) entry which is preliminary data.</text>
</comment>
<dbReference type="RefSeq" id="WP_132405967.1">
    <property type="nucleotide sequence ID" value="NZ_SMKA01000040.1"/>
</dbReference>
<evidence type="ECO:0000256" key="1">
    <source>
        <dbReference type="SAM" id="SignalP"/>
    </source>
</evidence>